<keyword evidence="10" id="KW-1185">Reference proteome</keyword>
<dbReference type="InterPro" id="IPR028357">
    <property type="entry name" value="UDPglc_DH_bac"/>
</dbReference>
<dbReference type="PIRSF" id="PIRSF000124">
    <property type="entry name" value="UDPglc_GDPman_dh"/>
    <property type="match status" value="1"/>
</dbReference>
<dbReference type="RefSeq" id="WP_126789272.1">
    <property type="nucleotide sequence ID" value="NZ_PIPN01000003.1"/>
</dbReference>
<evidence type="ECO:0000259" key="8">
    <source>
        <dbReference type="SMART" id="SM00984"/>
    </source>
</evidence>
<evidence type="ECO:0000256" key="5">
    <source>
        <dbReference type="ARBA" id="ARBA00023027"/>
    </source>
</evidence>
<evidence type="ECO:0000313" key="9">
    <source>
        <dbReference type="EMBL" id="RUO30001.1"/>
    </source>
</evidence>
<evidence type="ECO:0000256" key="2">
    <source>
        <dbReference type="ARBA" id="ARBA00006601"/>
    </source>
</evidence>
<accession>A0ABY0BZ74</accession>
<dbReference type="PIRSF" id="PIRSF500134">
    <property type="entry name" value="UDPglc_DH_bac"/>
    <property type="match status" value="1"/>
</dbReference>
<dbReference type="InterPro" id="IPR036220">
    <property type="entry name" value="UDP-Glc/GDP-Man_DH_C_sf"/>
</dbReference>
<dbReference type="InterPro" id="IPR013328">
    <property type="entry name" value="6PGD_dom2"/>
</dbReference>
<dbReference type="EMBL" id="PIPN01000003">
    <property type="protein sequence ID" value="RUO30001.1"/>
    <property type="molecule type" value="Genomic_DNA"/>
</dbReference>
<evidence type="ECO:0000256" key="7">
    <source>
        <dbReference type="PIRNR" id="PIRNR000124"/>
    </source>
</evidence>
<evidence type="ECO:0000256" key="6">
    <source>
        <dbReference type="ARBA" id="ARBA00047473"/>
    </source>
</evidence>
<dbReference type="InterPro" id="IPR014027">
    <property type="entry name" value="UDP-Glc/GDP-Man_DH_C"/>
</dbReference>
<name>A0ABY0BZ74_9GAMM</name>
<comment type="caution">
    <text evidence="9">The sequence shown here is derived from an EMBL/GenBank/DDBJ whole genome shotgun (WGS) entry which is preliminary data.</text>
</comment>
<keyword evidence="5 7" id="KW-0520">NAD</keyword>
<dbReference type="Gene3D" id="1.10.1040.10">
    <property type="entry name" value="N-(1-d-carboxylethyl)-l-norvaline Dehydrogenase, domain 2"/>
    <property type="match status" value="1"/>
</dbReference>
<gene>
    <name evidence="9" type="ORF">CWE12_08555</name>
</gene>
<reference evidence="9 10" key="1">
    <citation type="journal article" date="2018" name="Front. Microbiol.">
        <title>Genome-Based Analysis Reveals the Taxonomy and Diversity of the Family Idiomarinaceae.</title>
        <authorList>
            <person name="Liu Y."/>
            <person name="Lai Q."/>
            <person name="Shao Z."/>
        </authorList>
    </citation>
    <scope>NUCLEOTIDE SEQUENCE [LARGE SCALE GENOMIC DNA]</scope>
    <source>
        <strain evidence="9 10">GBSy1</strain>
    </source>
</reference>
<protein>
    <recommendedName>
        <fullName evidence="3 7">UDP-glucose 6-dehydrogenase</fullName>
        <ecNumber evidence="3 7">1.1.1.22</ecNumber>
    </recommendedName>
</protein>
<dbReference type="InterPro" id="IPR014026">
    <property type="entry name" value="UDP-Glc/GDP-Man_DH_dimer"/>
</dbReference>
<dbReference type="InterPro" id="IPR001732">
    <property type="entry name" value="UDP-Glc/GDP-Man_DH_N"/>
</dbReference>
<comment type="pathway">
    <text evidence="1">Nucleotide-sugar biosynthesis; UDP-alpha-D-glucuronate biosynthesis; UDP-alpha-D-glucuronate from UDP-alpha-D-glucose: step 1/1.</text>
</comment>
<organism evidence="9 10">
    <name type="scientific">Aliidiomarina sedimenti</name>
    <dbReference type="NCBI Taxonomy" id="1933879"/>
    <lineage>
        <taxon>Bacteria</taxon>
        <taxon>Pseudomonadati</taxon>
        <taxon>Pseudomonadota</taxon>
        <taxon>Gammaproteobacteria</taxon>
        <taxon>Alteromonadales</taxon>
        <taxon>Idiomarinaceae</taxon>
        <taxon>Aliidiomarina</taxon>
    </lineage>
</organism>
<dbReference type="PANTHER" id="PTHR43750:SF2">
    <property type="entry name" value="UDP-GLUCOSE 6-DEHYDROGENASE"/>
    <property type="match status" value="1"/>
</dbReference>
<evidence type="ECO:0000256" key="1">
    <source>
        <dbReference type="ARBA" id="ARBA00004701"/>
    </source>
</evidence>
<proteinExistence type="inferred from homology"/>
<feature type="domain" description="UDP-glucose/GDP-mannose dehydrogenase C-terminal" evidence="8">
    <location>
        <begin position="301"/>
        <end position="388"/>
    </location>
</feature>
<dbReference type="InterPro" id="IPR036291">
    <property type="entry name" value="NAD(P)-bd_dom_sf"/>
</dbReference>
<dbReference type="InterPro" id="IPR008927">
    <property type="entry name" value="6-PGluconate_DH-like_C_sf"/>
</dbReference>
<evidence type="ECO:0000313" key="10">
    <source>
        <dbReference type="Proteomes" id="UP000287410"/>
    </source>
</evidence>
<dbReference type="Pfam" id="PF03721">
    <property type="entry name" value="UDPG_MGDP_dh_N"/>
    <property type="match status" value="1"/>
</dbReference>
<evidence type="ECO:0000256" key="3">
    <source>
        <dbReference type="ARBA" id="ARBA00012954"/>
    </source>
</evidence>
<sequence>MKKIAVAGTGYVGLSNAVLLAQNNQVTAVDIVKEKVALINDKKSTVSDPEIQDFLGSKTLHLNATMNGEEAYKDAEFVVIATPTDYDPETNYFNTKSVESVIHQVLKVNANAVMIIKSTIPVGFTKSLKKKFKTDNIIFSPEFLREGQALYDNLYPSRIIVGERSERAESFARLLRQGAIKKDISVLFTDSTEAEAIKLFANTYLAMRVAYFNELDTYAEVHGLNSRQIIEGVGLDPRIGNHYNNPSFGYGGYCLPKDTKQLLANFEKVPQNIMRAIVDANRTRKDFIADAIIAKAPKVVGIYRLVMKSGSDNFRASAIQGVMKRIKAKGIEVIVYEPELKDNLFYNSKVIRDINEFKSKSCVIVSNRLASELNDVAAKVYTRDLFNSD</sequence>
<dbReference type="Gene3D" id="3.40.50.720">
    <property type="entry name" value="NAD(P)-binding Rossmann-like Domain"/>
    <property type="match status" value="2"/>
</dbReference>
<dbReference type="SUPFAM" id="SSF52413">
    <property type="entry name" value="UDP-glucose/GDP-mannose dehydrogenase C-terminal domain"/>
    <property type="match status" value="1"/>
</dbReference>
<keyword evidence="4 7" id="KW-0560">Oxidoreductase</keyword>
<dbReference type="SMART" id="SM00984">
    <property type="entry name" value="UDPG_MGDP_dh_C"/>
    <property type="match status" value="1"/>
</dbReference>
<dbReference type="PANTHER" id="PTHR43750">
    <property type="entry name" value="UDP-GLUCOSE 6-DEHYDROGENASE TUAD"/>
    <property type="match status" value="1"/>
</dbReference>
<dbReference type="SUPFAM" id="SSF51735">
    <property type="entry name" value="NAD(P)-binding Rossmann-fold domains"/>
    <property type="match status" value="1"/>
</dbReference>
<dbReference type="NCBIfam" id="TIGR03026">
    <property type="entry name" value="NDP-sugDHase"/>
    <property type="match status" value="1"/>
</dbReference>
<dbReference type="SUPFAM" id="SSF48179">
    <property type="entry name" value="6-phosphogluconate dehydrogenase C-terminal domain-like"/>
    <property type="match status" value="1"/>
</dbReference>
<comment type="catalytic activity">
    <reaction evidence="6 7">
        <text>UDP-alpha-D-glucose + 2 NAD(+) + H2O = UDP-alpha-D-glucuronate + 2 NADH + 3 H(+)</text>
        <dbReference type="Rhea" id="RHEA:23596"/>
        <dbReference type="ChEBI" id="CHEBI:15377"/>
        <dbReference type="ChEBI" id="CHEBI:15378"/>
        <dbReference type="ChEBI" id="CHEBI:57540"/>
        <dbReference type="ChEBI" id="CHEBI:57945"/>
        <dbReference type="ChEBI" id="CHEBI:58052"/>
        <dbReference type="ChEBI" id="CHEBI:58885"/>
        <dbReference type="EC" id="1.1.1.22"/>
    </reaction>
</comment>
<comment type="similarity">
    <text evidence="2 7">Belongs to the UDP-glucose/GDP-mannose dehydrogenase family.</text>
</comment>
<dbReference type="InterPro" id="IPR017476">
    <property type="entry name" value="UDP-Glc/GDP-Man"/>
</dbReference>
<dbReference type="Pfam" id="PF00984">
    <property type="entry name" value="UDPG_MGDP_dh"/>
    <property type="match status" value="1"/>
</dbReference>
<dbReference type="EC" id="1.1.1.22" evidence="3 7"/>
<evidence type="ECO:0000256" key="4">
    <source>
        <dbReference type="ARBA" id="ARBA00023002"/>
    </source>
</evidence>
<dbReference type="Proteomes" id="UP000287410">
    <property type="component" value="Unassembled WGS sequence"/>
</dbReference>